<keyword evidence="3" id="KW-0597">Phosphoprotein</keyword>
<keyword evidence="8" id="KW-0902">Two-component regulatory system</keyword>
<keyword evidence="15" id="KW-1185">Reference proteome</keyword>
<feature type="domain" description="Signal transduction histidine kinase subgroup 3 dimerisation and phosphoacceptor" evidence="12">
    <location>
        <begin position="186"/>
        <end position="252"/>
    </location>
</feature>
<evidence type="ECO:0000256" key="2">
    <source>
        <dbReference type="ARBA" id="ARBA00012438"/>
    </source>
</evidence>
<dbReference type="InterPro" id="IPR050482">
    <property type="entry name" value="Sensor_HK_TwoCompSys"/>
</dbReference>
<protein>
    <recommendedName>
        <fullName evidence="2">histidine kinase</fullName>
        <ecNumber evidence="2">2.7.13.3</ecNumber>
    </recommendedName>
</protein>
<name>A0ABV3GS62_MICGL</name>
<evidence type="ECO:0000259" key="12">
    <source>
        <dbReference type="Pfam" id="PF07730"/>
    </source>
</evidence>
<keyword evidence="5" id="KW-0547">Nucleotide-binding</keyword>
<dbReference type="RefSeq" id="WP_358141108.1">
    <property type="nucleotide sequence ID" value="NZ_JBFALK010000031.1"/>
</dbReference>
<dbReference type="InterPro" id="IPR003594">
    <property type="entry name" value="HATPase_dom"/>
</dbReference>
<feature type="region of interest" description="Disordered" evidence="9">
    <location>
        <begin position="327"/>
        <end position="346"/>
    </location>
</feature>
<evidence type="ECO:0000256" key="6">
    <source>
        <dbReference type="ARBA" id="ARBA00022777"/>
    </source>
</evidence>
<dbReference type="InterPro" id="IPR036890">
    <property type="entry name" value="HATPase_C_sf"/>
</dbReference>
<comment type="caution">
    <text evidence="14">The sequence shown here is derived from an EMBL/GenBank/DDBJ whole genome shotgun (WGS) entry which is preliminary data.</text>
</comment>
<organism evidence="14 15">
    <name type="scientific">Microtetraspora glauca</name>
    <dbReference type="NCBI Taxonomy" id="1996"/>
    <lineage>
        <taxon>Bacteria</taxon>
        <taxon>Bacillati</taxon>
        <taxon>Actinomycetota</taxon>
        <taxon>Actinomycetes</taxon>
        <taxon>Streptosporangiales</taxon>
        <taxon>Streptosporangiaceae</taxon>
        <taxon>Microtetraspora</taxon>
    </lineage>
</organism>
<evidence type="ECO:0000256" key="10">
    <source>
        <dbReference type="SAM" id="Phobius"/>
    </source>
</evidence>
<evidence type="ECO:0000256" key="5">
    <source>
        <dbReference type="ARBA" id="ARBA00022741"/>
    </source>
</evidence>
<dbReference type="InterPro" id="IPR011712">
    <property type="entry name" value="Sig_transdc_His_kin_sub3_dim/P"/>
</dbReference>
<keyword evidence="10" id="KW-1133">Transmembrane helix</keyword>
<feature type="domain" description="Histidine kinase/HSP90-like ATPase" evidence="11">
    <location>
        <begin position="293"/>
        <end position="381"/>
    </location>
</feature>
<evidence type="ECO:0000313" key="14">
    <source>
        <dbReference type="EMBL" id="MEV0974468.1"/>
    </source>
</evidence>
<dbReference type="Pfam" id="PF07730">
    <property type="entry name" value="HisKA_3"/>
    <property type="match status" value="1"/>
</dbReference>
<evidence type="ECO:0000259" key="11">
    <source>
        <dbReference type="Pfam" id="PF02518"/>
    </source>
</evidence>
<dbReference type="Gene3D" id="3.30.565.10">
    <property type="entry name" value="Histidine kinase-like ATPase, C-terminal domain"/>
    <property type="match status" value="1"/>
</dbReference>
<dbReference type="PANTHER" id="PTHR24421">
    <property type="entry name" value="NITRATE/NITRITE SENSOR PROTEIN NARX-RELATED"/>
    <property type="match status" value="1"/>
</dbReference>
<feature type="domain" description="DUF7134" evidence="13">
    <location>
        <begin position="13"/>
        <end position="160"/>
    </location>
</feature>
<dbReference type="Pfam" id="PF02518">
    <property type="entry name" value="HATPase_c"/>
    <property type="match status" value="1"/>
</dbReference>
<evidence type="ECO:0000256" key="4">
    <source>
        <dbReference type="ARBA" id="ARBA00022679"/>
    </source>
</evidence>
<proteinExistence type="predicted"/>
<feature type="transmembrane region" description="Helical" evidence="10">
    <location>
        <begin position="20"/>
        <end position="36"/>
    </location>
</feature>
<keyword evidence="7" id="KW-0067">ATP-binding</keyword>
<evidence type="ECO:0000256" key="7">
    <source>
        <dbReference type="ARBA" id="ARBA00022840"/>
    </source>
</evidence>
<dbReference type="InterPro" id="IPR055558">
    <property type="entry name" value="DUF7134"/>
</dbReference>
<gene>
    <name evidence="14" type="ORF">AB0I59_38225</name>
</gene>
<accession>A0ABV3GS62</accession>
<dbReference type="Gene3D" id="1.20.5.1930">
    <property type="match status" value="1"/>
</dbReference>
<evidence type="ECO:0000256" key="8">
    <source>
        <dbReference type="ARBA" id="ARBA00023012"/>
    </source>
</evidence>
<keyword evidence="6 14" id="KW-0418">Kinase</keyword>
<dbReference type="Proteomes" id="UP001551675">
    <property type="component" value="Unassembled WGS sequence"/>
</dbReference>
<evidence type="ECO:0000256" key="3">
    <source>
        <dbReference type="ARBA" id="ARBA00022553"/>
    </source>
</evidence>
<evidence type="ECO:0000256" key="9">
    <source>
        <dbReference type="SAM" id="MobiDB-lite"/>
    </source>
</evidence>
<reference evidence="14 15" key="1">
    <citation type="submission" date="2024-06" db="EMBL/GenBank/DDBJ databases">
        <title>The Natural Products Discovery Center: Release of the First 8490 Sequenced Strains for Exploring Actinobacteria Biosynthetic Diversity.</title>
        <authorList>
            <person name="Kalkreuter E."/>
            <person name="Kautsar S.A."/>
            <person name="Yang D."/>
            <person name="Bader C.D."/>
            <person name="Teijaro C.N."/>
            <person name="Fluegel L."/>
            <person name="Davis C.M."/>
            <person name="Simpson J.R."/>
            <person name="Lauterbach L."/>
            <person name="Steele A.D."/>
            <person name="Gui C."/>
            <person name="Meng S."/>
            <person name="Li G."/>
            <person name="Viehrig K."/>
            <person name="Ye F."/>
            <person name="Su P."/>
            <person name="Kiefer A.F."/>
            <person name="Nichols A."/>
            <person name="Cepeda A.J."/>
            <person name="Yan W."/>
            <person name="Fan B."/>
            <person name="Jiang Y."/>
            <person name="Adhikari A."/>
            <person name="Zheng C.-J."/>
            <person name="Schuster L."/>
            <person name="Cowan T.M."/>
            <person name="Smanski M.J."/>
            <person name="Chevrette M.G."/>
            <person name="De Carvalho L.P.S."/>
            <person name="Shen B."/>
        </authorList>
    </citation>
    <scope>NUCLEOTIDE SEQUENCE [LARGE SCALE GENOMIC DNA]</scope>
    <source>
        <strain evidence="14 15">NPDC050100</strain>
    </source>
</reference>
<keyword evidence="10" id="KW-0812">Transmembrane</keyword>
<evidence type="ECO:0000313" key="15">
    <source>
        <dbReference type="Proteomes" id="UP001551675"/>
    </source>
</evidence>
<comment type="catalytic activity">
    <reaction evidence="1">
        <text>ATP + protein L-histidine = ADP + protein N-phospho-L-histidine.</text>
        <dbReference type="EC" id="2.7.13.3"/>
    </reaction>
</comment>
<dbReference type="EMBL" id="JBFALK010000031">
    <property type="protein sequence ID" value="MEV0974468.1"/>
    <property type="molecule type" value="Genomic_DNA"/>
</dbReference>
<evidence type="ECO:0000259" key="13">
    <source>
        <dbReference type="Pfam" id="PF23539"/>
    </source>
</evidence>
<dbReference type="PANTHER" id="PTHR24421:SF10">
    <property type="entry name" value="NITRATE_NITRITE SENSOR PROTEIN NARQ"/>
    <property type="match status" value="1"/>
</dbReference>
<feature type="transmembrane region" description="Helical" evidence="10">
    <location>
        <begin position="65"/>
        <end position="82"/>
    </location>
</feature>
<dbReference type="CDD" id="cd16917">
    <property type="entry name" value="HATPase_UhpB-NarQ-NarX-like"/>
    <property type="match status" value="1"/>
</dbReference>
<keyword evidence="10" id="KW-0472">Membrane</keyword>
<dbReference type="EC" id="2.7.13.3" evidence="2"/>
<sequence length="385" mass="41405">MDPLSRLAHVPARPPRSDYWLAAFLGVWALVEAVALPGPGPLAVRVLFALVVSAPLVLRRRFPVPVLLAIAVALVVRAYFATTFEPGATPFPALLVATFSCGLYARPAWLAWGSAPVGAGAIVAATYLDYYTGAPGPGDYALLSFFCLGSWAGGRVIRMRVAQAEEAARRKDEAAARSVAEAAATERARIARELHDVVAHSLSIIAMQAGAAERLIHTRPQAAEEHARTVRRTAREALIEMRRLLDVLHETAEYHPVPGLSDLTTLIDEARESGTGVEFVEVGERPSLAPGLELSIYRIVQEALTNTRRHGRTGQARVTIAYSDSGTTVTVSNPDPSRGSIPFRAGRGLTGMRERVGLHGGSLDILRDDAAFTVTARFPAEERPL</sequence>
<keyword evidence="4" id="KW-0808">Transferase</keyword>
<dbReference type="GO" id="GO:0016301">
    <property type="term" value="F:kinase activity"/>
    <property type="evidence" value="ECO:0007669"/>
    <property type="project" value="UniProtKB-KW"/>
</dbReference>
<dbReference type="Pfam" id="PF23539">
    <property type="entry name" value="DUF7134"/>
    <property type="match status" value="1"/>
</dbReference>
<evidence type="ECO:0000256" key="1">
    <source>
        <dbReference type="ARBA" id="ARBA00000085"/>
    </source>
</evidence>
<dbReference type="SUPFAM" id="SSF55874">
    <property type="entry name" value="ATPase domain of HSP90 chaperone/DNA topoisomerase II/histidine kinase"/>
    <property type="match status" value="1"/>
</dbReference>